<accession>H7EJX3</accession>
<dbReference type="Proteomes" id="UP000003571">
    <property type="component" value="Unassembled WGS sequence"/>
</dbReference>
<feature type="domain" description="SH3b1" evidence="2">
    <location>
        <begin position="170"/>
        <end position="207"/>
    </location>
</feature>
<feature type="chain" id="PRO_5003610197" description="SH3b1 domain-containing protein" evidence="1">
    <location>
        <begin position="26"/>
        <end position="459"/>
    </location>
</feature>
<dbReference type="Gene3D" id="3.90.1720.10">
    <property type="entry name" value="endopeptidase domain like (from Nostoc punctiforme)"/>
    <property type="match status" value="1"/>
</dbReference>
<dbReference type="RefSeq" id="WP_002703705.1">
    <property type="nucleotide sequence ID" value="NZ_AGRW01000043.1"/>
</dbReference>
<proteinExistence type="predicted"/>
<evidence type="ECO:0000259" key="2">
    <source>
        <dbReference type="Pfam" id="PF12913"/>
    </source>
</evidence>
<comment type="caution">
    <text evidence="3">The sequence shown here is derived from an EMBL/GenBank/DDBJ whole genome shotgun (WGS) entry which is preliminary data.</text>
</comment>
<name>H7EJX3_9SPIR</name>
<protein>
    <recommendedName>
        <fullName evidence="2">SH3b1 domain-containing protein</fullName>
    </recommendedName>
</protein>
<dbReference type="InterPro" id="IPR039439">
    <property type="entry name" value="SH3b1_dom"/>
</dbReference>
<feature type="signal peptide" evidence="1">
    <location>
        <begin position="1"/>
        <end position="25"/>
    </location>
</feature>
<dbReference type="EMBL" id="AGRW01000043">
    <property type="protein sequence ID" value="EIC02060.1"/>
    <property type="molecule type" value="Genomic_DNA"/>
</dbReference>
<gene>
    <name evidence="3" type="ORF">TresaDRAFT_1396</name>
</gene>
<dbReference type="OrthoDB" id="9808890at2"/>
<evidence type="ECO:0000313" key="3">
    <source>
        <dbReference type="EMBL" id="EIC02060.1"/>
    </source>
</evidence>
<evidence type="ECO:0000313" key="4">
    <source>
        <dbReference type="Proteomes" id="UP000003571"/>
    </source>
</evidence>
<dbReference type="PATRIC" id="fig|907348.3.peg.1168"/>
<evidence type="ECO:0000256" key="1">
    <source>
        <dbReference type="SAM" id="SignalP"/>
    </source>
</evidence>
<organism evidence="3 4">
    <name type="scientific">Treponema saccharophilum DSM 2985</name>
    <dbReference type="NCBI Taxonomy" id="907348"/>
    <lineage>
        <taxon>Bacteria</taxon>
        <taxon>Pseudomonadati</taxon>
        <taxon>Spirochaetota</taxon>
        <taxon>Spirochaetia</taxon>
        <taxon>Spirochaetales</taxon>
        <taxon>Treponemataceae</taxon>
        <taxon>Treponema</taxon>
    </lineage>
</organism>
<dbReference type="eggNOG" id="COG0791">
    <property type="taxonomic scope" value="Bacteria"/>
</dbReference>
<dbReference type="Pfam" id="PF12913">
    <property type="entry name" value="SH3_6"/>
    <property type="match status" value="1"/>
</dbReference>
<dbReference type="AlphaFoldDB" id="H7EJX3"/>
<reference evidence="3 4" key="1">
    <citation type="submission" date="2011-09" db="EMBL/GenBank/DDBJ databases">
        <title>The draft genome of Treponema saccharophilum DSM 2985.</title>
        <authorList>
            <consortium name="US DOE Joint Genome Institute (JGI-PGF)"/>
            <person name="Lucas S."/>
            <person name="Copeland A."/>
            <person name="Lapidus A."/>
            <person name="Glavina del Rio T."/>
            <person name="Dalin E."/>
            <person name="Tice H."/>
            <person name="Bruce D."/>
            <person name="Goodwin L."/>
            <person name="Pitluck S."/>
            <person name="Peters L."/>
            <person name="Kyrpides N."/>
            <person name="Mavromatis K."/>
            <person name="Ivanova N."/>
            <person name="Markowitz V."/>
            <person name="Cheng J.-F."/>
            <person name="Hugenholtz P."/>
            <person name="Woyke T."/>
            <person name="Wu D."/>
            <person name="Gronow S."/>
            <person name="Wellnitz S."/>
            <person name="Brambilla E."/>
            <person name="Klenk H.-P."/>
            <person name="Eisen J.A."/>
        </authorList>
    </citation>
    <scope>NUCLEOTIDE SEQUENCE [LARGE SCALE GENOMIC DNA]</scope>
    <source>
        <strain evidence="3 4">DSM 2985</strain>
    </source>
</reference>
<sequence>MNPYFRIVRVAAAVAALSVPVPSFAGGSRFVRTAPSVSAEMLSPSFWESLDKKAGEVILSADEILAVGKEAASAAENDEMSFFHYASGRNGSVTQSALLAFLDADVPERCYKDGDVVPDDLRKRLSASRNLSAVGESNPVSYGVILRRGNVRLLPTDEILTGEEFALSHDILQAGIVMMSEPVVVLHSTADSSWHFVVSATCRGWVPDENLAFCHNFAEWDKCRNPADFLVVTESRFSLDHDRLNARISGAELFLGTKLALVPYAEWGESAEGREGYDCYIVRIPDKSQGGFLMFYNAYVPCSRSVSVGYVPYTRANLLRISFSCLGERFGWRGMYGARDDAQFVTELYRVFGFDVPRSVSGIAAMDVPTIGMRSSTSAHKKSLLKYVPAGSILVAGNRVLLYLGTYGGEQYALSASESDILPGGRTARTMGVSVLPLSAGIPSAGTLADEISAVKVMY</sequence>
<keyword evidence="1" id="KW-0732">Signal</keyword>
<keyword evidence="4" id="KW-1185">Reference proteome</keyword>
<dbReference type="STRING" id="907348.TresaDRAFT_1396"/>